<sequence>MAFGFGGADSHPSRFTLGCKPLQHMLKVLADEAKANRTTSSAKSRDEILWFPNLTLLRPLATPRNPVHKDYEQDRSCSGRTETEQPLLSKGPGPHTRGALPQNTTRDTVECLLQIHKAHVDWLGKLP</sequence>
<proteinExistence type="predicted"/>
<evidence type="ECO:0000313" key="2">
    <source>
        <dbReference type="Proteomes" id="UP000831701"/>
    </source>
</evidence>
<evidence type="ECO:0000313" key="1">
    <source>
        <dbReference type="EMBL" id="KAI3351847.1"/>
    </source>
</evidence>
<dbReference type="Proteomes" id="UP000831701">
    <property type="component" value="Chromosome 24"/>
</dbReference>
<dbReference type="EMBL" id="CM041554">
    <property type="protein sequence ID" value="KAI3351847.1"/>
    <property type="molecule type" value="Genomic_DNA"/>
</dbReference>
<name>A0ACB8VAC8_9TELE</name>
<reference evidence="1" key="1">
    <citation type="submission" date="2022-04" db="EMBL/GenBank/DDBJ databases">
        <title>Jade perch genome.</title>
        <authorList>
            <person name="Chao B."/>
        </authorList>
    </citation>
    <scope>NUCLEOTIDE SEQUENCE</scope>
    <source>
        <strain evidence="1">CB-2022</strain>
    </source>
</reference>
<organism evidence="1 2">
    <name type="scientific">Scortum barcoo</name>
    <name type="common">barcoo grunter</name>
    <dbReference type="NCBI Taxonomy" id="214431"/>
    <lineage>
        <taxon>Eukaryota</taxon>
        <taxon>Metazoa</taxon>
        <taxon>Chordata</taxon>
        <taxon>Craniata</taxon>
        <taxon>Vertebrata</taxon>
        <taxon>Euteleostomi</taxon>
        <taxon>Actinopterygii</taxon>
        <taxon>Neopterygii</taxon>
        <taxon>Teleostei</taxon>
        <taxon>Neoteleostei</taxon>
        <taxon>Acanthomorphata</taxon>
        <taxon>Eupercaria</taxon>
        <taxon>Centrarchiformes</taxon>
        <taxon>Terapontoidei</taxon>
        <taxon>Terapontidae</taxon>
        <taxon>Scortum</taxon>
    </lineage>
</organism>
<accession>A0ACB8VAC8</accession>
<gene>
    <name evidence="1" type="ORF">L3Q82_020242</name>
</gene>
<keyword evidence="2" id="KW-1185">Reference proteome</keyword>
<protein>
    <submittedName>
        <fullName evidence="1">Uncharacterized protein</fullName>
    </submittedName>
</protein>
<comment type="caution">
    <text evidence="1">The sequence shown here is derived from an EMBL/GenBank/DDBJ whole genome shotgun (WGS) entry which is preliminary data.</text>
</comment>